<reference evidence="2" key="1">
    <citation type="journal article" date="2002" name="Science">
        <title>The genome sequence of the malaria mosquito Anopheles gambiae.</title>
        <authorList>
            <person name="Holt R.A."/>
            <person name="Subramanian G.M."/>
            <person name="Halpern A."/>
            <person name="Sutton G.G."/>
            <person name="Charlab R."/>
            <person name="Nusskern D.R."/>
            <person name="Wincker P."/>
            <person name="Clark A.G."/>
            <person name="Ribeiro J.M."/>
            <person name="Wides R."/>
            <person name="Salzberg S.L."/>
            <person name="Loftus B."/>
            <person name="Yandell M."/>
            <person name="Majoros W.H."/>
            <person name="Rusch D.B."/>
            <person name="Lai Z."/>
            <person name="Kraft C.L."/>
            <person name="Abril J.F."/>
            <person name="Anthouard V."/>
            <person name="Arensburger P."/>
            <person name="Atkinson P.W."/>
            <person name="Baden H."/>
            <person name="de Berardinis V."/>
            <person name="Baldwin D."/>
            <person name="Benes V."/>
            <person name="Biedler J."/>
            <person name="Blass C."/>
            <person name="Bolanos R."/>
            <person name="Boscus D."/>
            <person name="Barnstead M."/>
            <person name="Cai S."/>
            <person name="Center A."/>
            <person name="Chaturverdi K."/>
            <person name="Christophides G.K."/>
            <person name="Chrystal M.A."/>
            <person name="Clamp M."/>
            <person name="Cravchik A."/>
            <person name="Curwen V."/>
            <person name="Dana A."/>
            <person name="Delcher A."/>
            <person name="Dew I."/>
            <person name="Evans C.A."/>
            <person name="Flanigan M."/>
            <person name="Grundschober-Freimoser A."/>
            <person name="Friedli L."/>
            <person name="Gu Z."/>
            <person name="Guan P."/>
            <person name="Guigo R."/>
            <person name="Hillenmeyer M.E."/>
            <person name="Hladun S.L."/>
            <person name="Hogan J.R."/>
            <person name="Hong Y.S."/>
            <person name="Hoover J."/>
            <person name="Jaillon O."/>
            <person name="Ke Z."/>
            <person name="Kodira C."/>
            <person name="Kokoza E."/>
            <person name="Koutsos A."/>
            <person name="Letunic I."/>
            <person name="Levitsky A."/>
            <person name="Liang Y."/>
            <person name="Lin J.J."/>
            <person name="Lobo N.F."/>
            <person name="Lopez J.R."/>
            <person name="Malek J.A."/>
            <person name="McIntosh T.C."/>
            <person name="Meister S."/>
            <person name="Miller J."/>
            <person name="Mobarry C."/>
            <person name="Mongin E."/>
            <person name="Murphy S.D."/>
            <person name="O'Brochta D.A."/>
            <person name="Pfannkoch C."/>
            <person name="Qi R."/>
            <person name="Regier M.A."/>
            <person name="Remington K."/>
            <person name="Shao H."/>
            <person name="Sharakhova M.V."/>
            <person name="Sitter C.D."/>
            <person name="Shetty J."/>
            <person name="Smith T.J."/>
            <person name="Strong R."/>
            <person name="Sun J."/>
            <person name="Thomasova D."/>
            <person name="Ton L.Q."/>
            <person name="Topalis P."/>
            <person name="Tu Z."/>
            <person name="Unger M.F."/>
            <person name="Walenz B."/>
            <person name="Wang A."/>
            <person name="Wang J."/>
            <person name="Wang M."/>
            <person name="Wang X."/>
            <person name="Woodford K.J."/>
            <person name="Wortman J.R."/>
            <person name="Wu M."/>
            <person name="Yao A."/>
            <person name="Zdobnov E.M."/>
            <person name="Zhang H."/>
            <person name="Zhao Q."/>
            <person name="Zhao S."/>
            <person name="Zhu S.C."/>
            <person name="Zhimulev I."/>
            <person name="Coluzzi M."/>
            <person name="della Torre A."/>
            <person name="Roth C.W."/>
            <person name="Louis C."/>
            <person name="Kalush F."/>
            <person name="Mural R.J."/>
            <person name="Myers E.W."/>
            <person name="Adams M.D."/>
            <person name="Smith H.O."/>
            <person name="Broder S."/>
            <person name="Gardner M.J."/>
            <person name="Fraser C.M."/>
            <person name="Birney E."/>
            <person name="Bork P."/>
            <person name="Brey P.T."/>
            <person name="Venter J.C."/>
            <person name="Weissenbach J."/>
            <person name="Kafatos F.C."/>
            <person name="Collins F.H."/>
            <person name="Hoffman S.L."/>
        </authorList>
    </citation>
    <scope>NUCLEOTIDE SEQUENCE [LARGE SCALE GENOMIC DNA]</scope>
    <source>
        <strain evidence="2">PEST</strain>
    </source>
</reference>
<comment type="caution">
    <text evidence="2">The sequence shown here is derived from an EMBL/GenBank/DDBJ whole genome shotgun (WGS) entry which is preliminary data.</text>
</comment>
<accession>A7UV91</accession>
<reference evidence="2" key="2">
    <citation type="submission" date="2002-03" db="EMBL/GenBank/DDBJ databases">
        <authorList>
            <consortium name="The Anopheles Genome Sequencing Consortium"/>
        </authorList>
    </citation>
    <scope>NUCLEOTIDE SEQUENCE</scope>
    <source>
        <strain evidence="2">PEST</strain>
    </source>
</reference>
<proteinExistence type="predicted"/>
<reference evidence="2" key="5">
    <citation type="submission" date="2011-05" db="EMBL/GenBank/DDBJ databases">
        <authorList>
            <consortium name="VectorBase"/>
        </authorList>
    </citation>
    <scope>NUCLEOTIDE SEQUENCE</scope>
    <source>
        <strain evidence="2">PEST</strain>
    </source>
</reference>
<dbReference type="PaxDb" id="7165-AGAP008890-PA"/>
<reference evidence="2" key="4">
    <citation type="journal article" date="2007" name="Genome Biol.">
        <title>Update of the Anopheles gambiae PEST genome assembly.</title>
        <authorList>
            <person name="Sharakhova M.V."/>
            <person name="Hammond M.P."/>
            <person name="Lobo N.F."/>
            <person name="Krzywinski J."/>
            <person name="Unger M.F."/>
            <person name="Hillenmeyer M.E."/>
            <person name="Bruggner R.V."/>
            <person name="Birney E."/>
            <person name="Collins F.H."/>
        </authorList>
    </citation>
    <scope>NUCLEOTIDE SEQUENCE</scope>
    <source>
        <strain evidence="2">PEST</strain>
    </source>
</reference>
<dbReference type="AlphaFoldDB" id="A7UV91"/>
<dbReference type="EMBL" id="AAAB01008984">
    <property type="protein sequence ID" value="EDO63376.1"/>
    <property type="molecule type" value="Genomic_DNA"/>
</dbReference>
<gene>
    <name evidence="2" type="ORF">AgaP_AGAP008890</name>
</gene>
<sequence>GRAMFDGNCTLLPSQLPPSPEDLQEEIADSLHDDDDDDVRHALRTLFPQIRYHRAGWQHRDGSSHLFR</sequence>
<evidence type="ECO:0000256" key="1">
    <source>
        <dbReference type="SAM" id="MobiDB-lite"/>
    </source>
</evidence>
<reference evidence="2" key="3">
    <citation type="journal article" date="2004" name="Trends Parasitol.">
        <title>The Anopheles gambiae genome: an update.</title>
        <authorList>
            <person name="Mongin E."/>
            <person name="Louis C."/>
            <person name="Holt R.A."/>
            <person name="Birney E."/>
            <person name="Collins F.H."/>
        </authorList>
    </citation>
    <scope>NUCLEOTIDE SEQUENCE</scope>
    <source>
        <strain evidence="2">PEST</strain>
    </source>
</reference>
<feature type="non-terminal residue" evidence="2">
    <location>
        <position position="68"/>
    </location>
</feature>
<protein>
    <submittedName>
        <fullName evidence="2">AGAP008890-PA</fullName>
    </submittedName>
</protein>
<organism evidence="2">
    <name type="scientific">Anopheles gambiae</name>
    <name type="common">African malaria mosquito</name>
    <dbReference type="NCBI Taxonomy" id="7165"/>
    <lineage>
        <taxon>Eukaryota</taxon>
        <taxon>Metazoa</taxon>
        <taxon>Ecdysozoa</taxon>
        <taxon>Arthropoda</taxon>
        <taxon>Hexapoda</taxon>
        <taxon>Insecta</taxon>
        <taxon>Pterygota</taxon>
        <taxon>Neoptera</taxon>
        <taxon>Endopterygota</taxon>
        <taxon>Diptera</taxon>
        <taxon>Nematocera</taxon>
        <taxon>Culicoidea</taxon>
        <taxon>Culicidae</taxon>
        <taxon>Anophelinae</taxon>
        <taxon>Anopheles</taxon>
    </lineage>
</organism>
<feature type="region of interest" description="Disordered" evidence="1">
    <location>
        <begin position="1"/>
        <end position="21"/>
    </location>
</feature>
<name>A7UV91_ANOGA</name>
<dbReference type="HOGENOM" id="CLU_2801227_0_0_1"/>
<evidence type="ECO:0000313" key="2">
    <source>
        <dbReference type="EMBL" id="EDO63376.1"/>
    </source>
</evidence>
<feature type="non-terminal residue" evidence="2">
    <location>
        <position position="1"/>
    </location>
</feature>